<feature type="region of interest" description="Disordered" evidence="4">
    <location>
        <begin position="28"/>
        <end position="80"/>
    </location>
</feature>
<name>A0A5C3MH09_9AGAR</name>
<dbReference type="GO" id="GO:0032993">
    <property type="term" value="C:protein-DNA complex"/>
    <property type="evidence" value="ECO:0007669"/>
    <property type="project" value="TreeGrafter"/>
</dbReference>
<dbReference type="SUPFAM" id="SSF48150">
    <property type="entry name" value="DNA-glycosylase"/>
    <property type="match status" value="1"/>
</dbReference>
<evidence type="ECO:0000256" key="4">
    <source>
        <dbReference type="SAM" id="MobiDB-lite"/>
    </source>
</evidence>
<dbReference type="Pfam" id="PF00730">
    <property type="entry name" value="HhH-GPD"/>
    <property type="match status" value="1"/>
</dbReference>
<dbReference type="GO" id="GO:0005634">
    <property type="term" value="C:nucleus"/>
    <property type="evidence" value="ECO:0007669"/>
    <property type="project" value="TreeGrafter"/>
</dbReference>
<dbReference type="GO" id="GO:0006307">
    <property type="term" value="P:DNA alkylation repair"/>
    <property type="evidence" value="ECO:0007669"/>
    <property type="project" value="TreeGrafter"/>
</dbReference>
<evidence type="ECO:0000259" key="5">
    <source>
        <dbReference type="SMART" id="SM00478"/>
    </source>
</evidence>
<dbReference type="Gene3D" id="1.10.1670.40">
    <property type="match status" value="2"/>
</dbReference>
<evidence type="ECO:0000256" key="3">
    <source>
        <dbReference type="ARBA" id="ARBA00023204"/>
    </source>
</evidence>
<dbReference type="FunFam" id="1.10.340.30:FF:000004">
    <property type="entry name" value="DNA-3-methyladenine glycosylase II"/>
    <property type="match status" value="1"/>
</dbReference>
<dbReference type="Proteomes" id="UP000308652">
    <property type="component" value="Unassembled WGS sequence"/>
</dbReference>
<feature type="region of interest" description="Disordered" evidence="4">
    <location>
        <begin position="387"/>
        <end position="406"/>
    </location>
</feature>
<evidence type="ECO:0000256" key="1">
    <source>
        <dbReference type="ARBA" id="ARBA00010817"/>
    </source>
</evidence>
<dbReference type="InterPro" id="IPR003265">
    <property type="entry name" value="HhH-GPD_domain"/>
</dbReference>
<dbReference type="InterPro" id="IPR011257">
    <property type="entry name" value="DNA_glycosylase"/>
</dbReference>
<dbReference type="GO" id="GO:0043916">
    <property type="term" value="F:DNA-7-methylguanine glycosylase activity"/>
    <property type="evidence" value="ECO:0007669"/>
    <property type="project" value="TreeGrafter"/>
</dbReference>
<dbReference type="GO" id="GO:0008725">
    <property type="term" value="F:DNA-3-methyladenine glycosylase activity"/>
    <property type="evidence" value="ECO:0007669"/>
    <property type="project" value="TreeGrafter"/>
</dbReference>
<keyword evidence="2" id="KW-0227">DNA damage</keyword>
<dbReference type="PANTHER" id="PTHR43003:SF5">
    <property type="entry name" value="DNA-3-METHYLADENINE GLYCOSYLASE"/>
    <property type="match status" value="1"/>
</dbReference>
<comment type="similarity">
    <text evidence="1">Belongs to the alkylbase DNA glycosidase AlkA family.</text>
</comment>
<dbReference type="OrthoDB" id="415889at2759"/>
<dbReference type="GO" id="GO:0006285">
    <property type="term" value="P:base-excision repair, AP site formation"/>
    <property type="evidence" value="ECO:0007669"/>
    <property type="project" value="TreeGrafter"/>
</dbReference>
<dbReference type="GO" id="GO:0032131">
    <property type="term" value="F:alkylated DNA binding"/>
    <property type="evidence" value="ECO:0007669"/>
    <property type="project" value="TreeGrafter"/>
</dbReference>
<protein>
    <submittedName>
        <fullName evidence="6">DNA glycosylase</fullName>
    </submittedName>
</protein>
<dbReference type="SMART" id="SM00478">
    <property type="entry name" value="ENDO3c"/>
    <property type="match status" value="1"/>
</dbReference>
<reference evidence="6 7" key="1">
    <citation type="journal article" date="2019" name="Nat. Ecol. Evol.">
        <title>Megaphylogeny resolves global patterns of mushroom evolution.</title>
        <authorList>
            <person name="Varga T."/>
            <person name="Krizsan K."/>
            <person name="Foldi C."/>
            <person name="Dima B."/>
            <person name="Sanchez-Garcia M."/>
            <person name="Sanchez-Ramirez S."/>
            <person name="Szollosi G.J."/>
            <person name="Szarkandi J.G."/>
            <person name="Papp V."/>
            <person name="Albert L."/>
            <person name="Andreopoulos W."/>
            <person name="Angelini C."/>
            <person name="Antonin V."/>
            <person name="Barry K.W."/>
            <person name="Bougher N.L."/>
            <person name="Buchanan P."/>
            <person name="Buyck B."/>
            <person name="Bense V."/>
            <person name="Catcheside P."/>
            <person name="Chovatia M."/>
            <person name="Cooper J."/>
            <person name="Damon W."/>
            <person name="Desjardin D."/>
            <person name="Finy P."/>
            <person name="Geml J."/>
            <person name="Haridas S."/>
            <person name="Hughes K."/>
            <person name="Justo A."/>
            <person name="Karasinski D."/>
            <person name="Kautmanova I."/>
            <person name="Kiss B."/>
            <person name="Kocsube S."/>
            <person name="Kotiranta H."/>
            <person name="LaButti K.M."/>
            <person name="Lechner B.E."/>
            <person name="Liimatainen K."/>
            <person name="Lipzen A."/>
            <person name="Lukacs Z."/>
            <person name="Mihaltcheva S."/>
            <person name="Morgado L.N."/>
            <person name="Niskanen T."/>
            <person name="Noordeloos M.E."/>
            <person name="Ohm R.A."/>
            <person name="Ortiz-Santana B."/>
            <person name="Ovrebo C."/>
            <person name="Racz N."/>
            <person name="Riley R."/>
            <person name="Savchenko A."/>
            <person name="Shiryaev A."/>
            <person name="Soop K."/>
            <person name="Spirin V."/>
            <person name="Szebenyi C."/>
            <person name="Tomsovsky M."/>
            <person name="Tulloss R.E."/>
            <person name="Uehling J."/>
            <person name="Grigoriev I.V."/>
            <person name="Vagvolgyi C."/>
            <person name="Papp T."/>
            <person name="Martin F.M."/>
            <person name="Miettinen O."/>
            <person name="Hibbett D.S."/>
            <person name="Nagy L.G."/>
        </authorList>
    </citation>
    <scope>NUCLEOTIDE SEQUENCE [LARGE SCALE GENOMIC DNA]</scope>
    <source>
        <strain evidence="6 7">CBS 166.37</strain>
    </source>
</reference>
<dbReference type="STRING" id="68775.A0A5C3MH09"/>
<dbReference type="AlphaFoldDB" id="A0A5C3MH09"/>
<proteinExistence type="inferred from homology"/>
<evidence type="ECO:0000313" key="7">
    <source>
        <dbReference type="Proteomes" id="UP000308652"/>
    </source>
</evidence>
<keyword evidence="3" id="KW-0234">DNA repair</keyword>
<organism evidence="6 7">
    <name type="scientific">Crucibulum laeve</name>
    <dbReference type="NCBI Taxonomy" id="68775"/>
    <lineage>
        <taxon>Eukaryota</taxon>
        <taxon>Fungi</taxon>
        <taxon>Dikarya</taxon>
        <taxon>Basidiomycota</taxon>
        <taxon>Agaricomycotina</taxon>
        <taxon>Agaricomycetes</taxon>
        <taxon>Agaricomycetidae</taxon>
        <taxon>Agaricales</taxon>
        <taxon>Agaricineae</taxon>
        <taxon>Nidulariaceae</taxon>
        <taxon>Crucibulum</taxon>
    </lineage>
</organism>
<gene>
    <name evidence="6" type="ORF">BDQ12DRAFT_730713</name>
</gene>
<dbReference type="InterPro" id="IPR051912">
    <property type="entry name" value="Alkylbase_DNA_Glycosylase/TA"/>
</dbReference>
<dbReference type="PANTHER" id="PTHR43003">
    <property type="entry name" value="DNA-3-METHYLADENINE GLYCOSYLASE"/>
    <property type="match status" value="1"/>
</dbReference>
<feature type="compositionally biased region" description="Low complexity" evidence="4">
    <location>
        <begin position="28"/>
        <end position="45"/>
    </location>
</feature>
<evidence type="ECO:0000256" key="2">
    <source>
        <dbReference type="ARBA" id="ARBA00022763"/>
    </source>
</evidence>
<feature type="compositionally biased region" description="Polar residues" evidence="4">
    <location>
        <begin position="387"/>
        <end position="400"/>
    </location>
</feature>
<accession>A0A5C3MH09</accession>
<sequence>MNLVLRRSPILRVTHLVWLYKMPTTRSATRSATTESATTAPALSSNAQTPQKRKADATAMKETQPKKSRSTKAKAATKSSVDNDTAAQLSVATQVAVATDAEDLSAVLVPAVLTFSFEEAKQHLIGIDHRFEDLFEKMKCKPYEHLERVHPFRALTVSILGQQISWLAARSITHKFRRLFDPSLPEKATDHEESKSVTASFPTPAQVANTSIETLRTAGLSARKAEYVKDLAARFADGRLSTKKLIVANDDELAEMLIEVRGIGRWTVDMFAIFSLRRPDILPVGDLGVQRGLVRWFLSLHSPSHSFSISPQKVGGQASEKKKESKAKKSTKKDKEDDALPVPGVSKDADAGIEQSPDISSIPPATNLKNGDSEGLASLPPAFTPSIKKTLNKPATSNGSVAPPALPKGLTIAELKSRLDGKKKIKGAFLTPQEMTDLTESWKPYRSIGVYYMWSLADAE</sequence>
<dbReference type="EMBL" id="ML213590">
    <property type="protein sequence ID" value="TFK44684.1"/>
    <property type="molecule type" value="Genomic_DNA"/>
</dbReference>
<dbReference type="Gene3D" id="1.10.340.30">
    <property type="entry name" value="Hypothetical protein, domain 2"/>
    <property type="match status" value="1"/>
</dbReference>
<feature type="domain" description="HhH-GPD" evidence="5">
    <location>
        <begin position="160"/>
        <end position="342"/>
    </location>
</feature>
<evidence type="ECO:0000313" key="6">
    <source>
        <dbReference type="EMBL" id="TFK44684.1"/>
    </source>
</evidence>
<keyword evidence="7" id="KW-1185">Reference proteome</keyword>
<feature type="compositionally biased region" description="Polar residues" evidence="4">
    <location>
        <begin position="357"/>
        <end position="370"/>
    </location>
</feature>
<dbReference type="CDD" id="cd00056">
    <property type="entry name" value="ENDO3c"/>
    <property type="match status" value="1"/>
</dbReference>
<feature type="region of interest" description="Disordered" evidence="4">
    <location>
        <begin position="307"/>
        <end position="382"/>
    </location>
</feature>